<dbReference type="Pfam" id="PF01575">
    <property type="entry name" value="MaoC_dehydratas"/>
    <property type="match status" value="1"/>
</dbReference>
<dbReference type="PANTHER" id="PTHR43664">
    <property type="entry name" value="MONOAMINE OXIDASE-RELATED"/>
    <property type="match status" value="1"/>
</dbReference>
<accession>Q11D62</accession>
<dbReference type="Gene3D" id="3.10.129.10">
    <property type="entry name" value="Hotdog Thioesterase"/>
    <property type="match status" value="1"/>
</dbReference>
<sequence length="158" mass="17371">MNLPEFRYYFEDFTVGTTYWTASRTITEADLVAFVNCSGLNGELFTNVEYAKSASVFGARLSPGLLPFVLCEGLNSQGPMRGSGMALLGIEIEFSEPVLVGDTVHAEVEVIEARRSKSRPGAGLVRFRHRIMRQDGQAAITYTALRMIKARPAEGDSE</sequence>
<protein>
    <submittedName>
        <fullName evidence="2">MaoC-like dehydratase</fullName>
    </submittedName>
</protein>
<dbReference type="PANTHER" id="PTHR43664:SF1">
    <property type="entry name" value="BETA-METHYLMALYL-COA DEHYDRATASE"/>
    <property type="match status" value="1"/>
</dbReference>
<organism evidence="2">
    <name type="scientific">Chelativorans sp. (strain BNC1)</name>
    <dbReference type="NCBI Taxonomy" id="266779"/>
    <lineage>
        <taxon>Bacteria</taxon>
        <taxon>Pseudomonadati</taxon>
        <taxon>Pseudomonadota</taxon>
        <taxon>Alphaproteobacteria</taxon>
        <taxon>Hyphomicrobiales</taxon>
        <taxon>Phyllobacteriaceae</taxon>
        <taxon>Chelativorans</taxon>
    </lineage>
</organism>
<dbReference type="InterPro" id="IPR002539">
    <property type="entry name" value="MaoC-like_dom"/>
</dbReference>
<dbReference type="KEGG" id="mes:Meso_3292"/>
<dbReference type="SUPFAM" id="SSF54637">
    <property type="entry name" value="Thioesterase/thiol ester dehydrase-isomerase"/>
    <property type="match status" value="1"/>
</dbReference>
<dbReference type="eggNOG" id="COG2030">
    <property type="taxonomic scope" value="Bacteria"/>
</dbReference>
<dbReference type="InterPro" id="IPR029069">
    <property type="entry name" value="HotDog_dom_sf"/>
</dbReference>
<evidence type="ECO:0000313" key="2">
    <source>
        <dbReference type="EMBL" id="ABG64663.1"/>
    </source>
</evidence>
<gene>
    <name evidence="2" type="ordered locus">Meso_3292</name>
</gene>
<evidence type="ECO:0000259" key="1">
    <source>
        <dbReference type="Pfam" id="PF01575"/>
    </source>
</evidence>
<dbReference type="AlphaFoldDB" id="Q11D62"/>
<feature type="domain" description="MaoC-like" evidence="1">
    <location>
        <begin position="15"/>
        <end position="117"/>
    </location>
</feature>
<dbReference type="HOGENOM" id="CLU_094876_0_0_5"/>
<name>Q11D62_CHESB</name>
<dbReference type="InterPro" id="IPR052342">
    <property type="entry name" value="MCH/BMMD"/>
</dbReference>
<proteinExistence type="predicted"/>
<dbReference type="EMBL" id="CP000390">
    <property type="protein sequence ID" value="ABG64663.1"/>
    <property type="molecule type" value="Genomic_DNA"/>
</dbReference>
<dbReference type="STRING" id="266779.Meso_3292"/>
<reference evidence="2" key="1">
    <citation type="submission" date="2006-06" db="EMBL/GenBank/DDBJ databases">
        <title>Complete sequence of chromosome of Chelativorans sp. BNC1.</title>
        <authorList>
            <consortium name="US DOE Joint Genome Institute"/>
            <person name="Copeland A."/>
            <person name="Lucas S."/>
            <person name="Lapidus A."/>
            <person name="Barry K."/>
            <person name="Detter J.C."/>
            <person name="Glavina del Rio T."/>
            <person name="Hammon N."/>
            <person name="Israni S."/>
            <person name="Dalin E."/>
            <person name="Tice H."/>
            <person name="Pitluck S."/>
            <person name="Chertkov O."/>
            <person name="Brettin T."/>
            <person name="Bruce D."/>
            <person name="Han C."/>
            <person name="Tapia R."/>
            <person name="Gilna P."/>
            <person name="Schmutz J."/>
            <person name="Larimer F."/>
            <person name="Land M."/>
            <person name="Hauser L."/>
            <person name="Kyrpides N."/>
            <person name="Mikhailova N."/>
            <person name="Richardson P."/>
        </authorList>
    </citation>
    <scope>NUCLEOTIDE SEQUENCE</scope>
    <source>
        <strain evidence="2">BNC1</strain>
    </source>
</reference>